<dbReference type="GeneID" id="63984218"/>
<evidence type="ECO:0000313" key="3">
    <source>
        <dbReference type="Proteomes" id="UP000623926"/>
    </source>
</evidence>
<dbReference type="AlphaFoldDB" id="A0ABD7CRS9"/>
<evidence type="ECO:0000313" key="2">
    <source>
        <dbReference type="EMBL" id="QRV32953.1"/>
    </source>
</evidence>
<dbReference type="EMBL" id="CP070245">
    <property type="protein sequence ID" value="QRV32953.1"/>
    <property type="molecule type" value="Genomic_DNA"/>
</dbReference>
<dbReference type="RefSeq" id="WP_156095447.1">
    <property type="nucleotide sequence ID" value="NZ_CP070242.1"/>
</dbReference>
<accession>A0ABD7CRS9</accession>
<feature type="region of interest" description="Disordered" evidence="1">
    <location>
        <begin position="1"/>
        <end position="29"/>
    </location>
</feature>
<reference evidence="2 3" key="1">
    <citation type="submission" date="2021-02" db="EMBL/GenBank/DDBJ databases">
        <title>FDA dAtabase for Regulatory Grade micrObial Sequences (FDA-ARGOS): Supporting development and validation of Infectious Disease Dx tests.</title>
        <authorList>
            <person name="Sproer C."/>
            <person name="Gronow S."/>
            <person name="Severitt S."/>
            <person name="Schroder I."/>
            <person name="Tallon L."/>
            <person name="Sadzewicz L."/>
            <person name="Zhao X."/>
            <person name="Boylan J."/>
            <person name="Ott S."/>
            <person name="Bowen H."/>
            <person name="Vavikolanu K."/>
            <person name="Mehta A."/>
            <person name="Aluvathingal J."/>
            <person name="Nadendla S."/>
            <person name="Lowell S."/>
            <person name="Myers T."/>
            <person name="Yan Y."/>
            <person name="Sichtig H."/>
        </authorList>
    </citation>
    <scope>NUCLEOTIDE SEQUENCE [LARGE SCALE GENOMIC DNA]</scope>
    <source>
        <strain evidence="2 3">FDAARGOS_1212</strain>
    </source>
</reference>
<gene>
    <name evidence="2" type="ORF">I6J42_02125</name>
</gene>
<organism evidence="2 3">
    <name type="scientific">Streptomyces californicus</name>
    <dbReference type="NCBI Taxonomy" id="67351"/>
    <lineage>
        <taxon>Bacteria</taxon>
        <taxon>Bacillati</taxon>
        <taxon>Actinomycetota</taxon>
        <taxon>Actinomycetes</taxon>
        <taxon>Kitasatosporales</taxon>
        <taxon>Streptomycetaceae</taxon>
        <taxon>Streptomyces</taxon>
    </lineage>
</organism>
<sequence length="45" mass="4901">MAEYTPSEKSPEVEAHSADEAATAPEQFQDASEIICGVYDKEVQV</sequence>
<name>A0ABD7CRS9_9ACTN</name>
<protein>
    <submittedName>
        <fullName evidence="2">Uncharacterized protein</fullName>
    </submittedName>
</protein>
<evidence type="ECO:0000256" key="1">
    <source>
        <dbReference type="SAM" id="MobiDB-lite"/>
    </source>
</evidence>
<proteinExistence type="predicted"/>
<feature type="compositionally biased region" description="Basic and acidic residues" evidence="1">
    <location>
        <begin position="9"/>
        <end position="19"/>
    </location>
</feature>
<dbReference type="Proteomes" id="UP000623926">
    <property type="component" value="Chromosome"/>
</dbReference>